<protein>
    <submittedName>
        <fullName evidence="1">Uncharacterized protein</fullName>
    </submittedName>
</protein>
<sequence length="86" mass="9635">MCHITIIRYQQCDCVFATVRIATMVENEEGDEARCDGNCPSTIENTLYTRDEGNSVCEHNHRLLDDESQPRVAWNQGRPGAAPPSP</sequence>
<reference evidence="1 2" key="1">
    <citation type="submission" date="2023-01" db="EMBL/GenBank/DDBJ databases">
        <title>Analysis of 21 Apiospora genomes using comparative genomics revels a genus with tremendous synthesis potential of carbohydrate active enzymes and secondary metabolites.</title>
        <authorList>
            <person name="Sorensen T."/>
        </authorList>
    </citation>
    <scope>NUCLEOTIDE SEQUENCE [LARGE SCALE GENOMIC DNA]</scope>
    <source>
        <strain evidence="1 2">CBS 24483</strain>
    </source>
</reference>
<proteinExistence type="predicted"/>
<comment type="caution">
    <text evidence="1">The sequence shown here is derived from an EMBL/GenBank/DDBJ whole genome shotgun (WGS) entry which is preliminary data.</text>
</comment>
<dbReference type="RefSeq" id="XP_066698760.1">
    <property type="nucleotide sequence ID" value="XM_066846362.1"/>
</dbReference>
<organism evidence="1 2">
    <name type="scientific">Apiospora aurea</name>
    <dbReference type="NCBI Taxonomy" id="335848"/>
    <lineage>
        <taxon>Eukaryota</taxon>
        <taxon>Fungi</taxon>
        <taxon>Dikarya</taxon>
        <taxon>Ascomycota</taxon>
        <taxon>Pezizomycotina</taxon>
        <taxon>Sordariomycetes</taxon>
        <taxon>Xylariomycetidae</taxon>
        <taxon>Amphisphaeriales</taxon>
        <taxon>Apiosporaceae</taxon>
        <taxon>Apiospora</taxon>
    </lineage>
</organism>
<dbReference type="GeneID" id="92079424"/>
<name>A0ABR1Q9Q7_9PEZI</name>
<evidence type="ECO:0000313" key="2">
    <source>
        <dbReference type="Proteomes" id="UP001391051"/>
    </source>
</evidence>
<dbReference type="Proteomes" id="UP001391051">
    <property type="component" value="Unassembled WGS sequence"/>
</dbReference>
<gene>
    <name evidence="1" type="ORF">PG986_010140</name>
</gene>
<dbReference type="EMBL" id="JAQQWE010000006">
    <property type="protein sequence ID" value="KAK7949254.1"/>
    <property type="molecule type" value="Genomic_DNA"/>
</dbReference>
<evidence type="ECO:0000313" key="1">
    <source>
        <dbReference type="EMBL" id="KAK7949254.1"/>
    </source>
</evidence>
<keyword evidence="2" id="KW-1185">Reference proteome</keyword>
<accession>A0ABR1Q9Q7</accession>